<dbReference type="InterPro" id="IPR007219">
    <property type="entry name" value="XnlR_reg_dom"/>
</dbReference>
<reference evidence="9" key="1">
    <citation type="journal article" date="2019" name="G3 (Bethesda)">
        <title>Genome Assemblies of Two Rare Opportunistic Yeast Pathogens: Diutina rugosa (syn. Candida rugosa) and Trichomonascus ciferrii (syn. Candida ciferrii).</title>
        <authorList>
            <person name="Mixao V."/>
            <person name="Saus E."/>
            <person name="Hansen A.P."/>
            <person name="Lass-Florl C."/>
            <person name="Gabaldon T."/>
        </authorList>
    </citation>
    <scope>NUCLEOTIDE SEQUENCE</scope>
    <source>
        <strain evidence="9">CBS 4856</strain>
    </source>
</reference>
<sequence>MAFLGLYLKDGEEVDNVLGMLESLSSEERRNVEKAIPSRVYEKLVEQAPKTLSEINGGSQSQERDESPDQEPRFLGLSSGFENPFHSSVRGLHMNHQVSDFAECRKLIDPAKPMDLLDIYFAYFHPSYPMVDKRDIVKTAMTETSNISSGKNCLLWTVLLYGWNLTELAKPHPDSKIVQLMQQLTMCGLKSRHSIETVQSLLLQAMFFWGKQYWSNAYMLVGDAVRMGIDLGLHLSNVASPSIARRTWKCCCMLDSLVSGRLGRRPQVTIMDYIDAMEPEDSEEEWGLWSPPVERCSSQPFEATQRYVAEPGRFVSAFNVNYAINKIANKYINRVNTNEMEDEVIKSELLKSTAIELKEWKDNLPSHLNLEAYMNTDFEACQSIQLLPHVVNLYFGYVSVCHLLHIVDTNFSLEGIIPSYDAAIDLARKTMYSFFSRVSPRKALPTFEYFLSLSMTVCLKMGVEIQGLADPLYNNERFNELLGYLKSCSEAWNGALISYNYWIKVQQSKGMDRGNSTSNSEITNSNSKNYVPYVFSSLQEFDGFPDLDSFSPILGTGRSCIGAMIESLEQGGTF</sequence>
<keyword evidence="3" id="KW-0805">Transcription regulation</keyword>
<organism evidence="9 10">
    <name type="scientific">Trichomonascus ciferrii</name>
    <dbReference type="NCBI Taxonomy" id="44093"/>
    <lineage>
        <taxon>Eukaryota</taxon>
        <taxon>Fungi</taxon>
        <taxon>Dikarya</taxon>
        <taxon>Ascomycota</taxon>
        <taxon>Saccharomycotina</taxon>
        <taxon>Dipodascomycetes</taxon>
        <taxon>Dipodascales</taxon>
        <taxon>Trichomonascaceae</taxon>
        <taxon>Trichomonascus</taxon>
        <taxon>Trichomonascus ciferrii complex</taxon>
    </lineage>
</organism>
<evidence type="ECO:0000256" key="2">
    <source>
        <dbReference type="ARBA" id="ARBA00022833"/>
    </source>
</evidence>
<evidence type="ECO:0000256" key="1">
    <source>
        <dbReference type="ARBA" id="ARBA00022723"/>
    </source>
</evidence>
<accession>A0A642VA86</accession>
<dbReference type="AlphaFoldDB" id="A0A642VA86"/>
<dbReference type="GO" id="GO:0003677">
    <property type="term" value="F:DNA binding"/>
    <property type="evidence" value="ECO:0007669"/>
    <property type="project" value="UniProtKB-KW"/>
</dbReference>
<evidence type="ECO:0000256" key="3">
    <source>
        <dbReference type="ARBA" id="ARBA00023015"/>
    </source>
</evidence>
<dbReference type="InterPro" id="IPR051615">
    <property type="entry name" value="Transcr_Regulatory_Elem"/>
</dbReference>
<evidence type="ECO:0000313" key="9">
    <source>
        <dbReference type="EMBL" id="KAA8914126.1"/>
    </source>
</evidence>
<evidence type="ECO:0000256" key="6">
    <source>
        <dbReference type="ARBA" id="ARBA00023242"/>
    </source>
</evidence>
<dbReference type="GO" id="GO:0008270">
    <property type="term" value="F:zinc ion binding"/>
    <property type="evidence" value="ECO:0007669"/>
    <property type="project" value="InterPro"/>
</dbReference>
<proteinExistence type="predicted"/>
<comment type="caution">
    <text evidence="9">The sequence shown here is derived from an EMBL/GenBank/DDBJ whole genome shotgun (WGS) entry which is preliminary data.</text>
</comment>
<keyword evidence="2" id="KW-0862">Zinc</keyword>
<protein>
    <recommendedName>
        <fullName evidence="8">Xylanolytic transcriptional activator regulatory domain-containing protein</fullName>
    </recommendedName>
</protein>
<keyword evidence="6" id="KW-0539">Nucleus</keyword>
<evidence type="ECO:0000313" key="10">
    <source>
        <dbReference type="Proteomes" id="UP000761534"/>
    </source>
</evidence>
<dbReference type="SMART" id="SM00906">
    <property type="entry name" value="Fungal_trans"/>
    <property type="match status" value="1"/>
</dbReference>
<dbReference type="PANTHER" id="PTHR31313">
    <property type="entry name" value="TY1 ENHANCER ACTIVATOR"/>
    <property type="match status" value="1"/>
</dbReference>
<feature type="region of interest" description="Disordered" evidence="7">
    <location>
        <begin position="52"/>
        <end position="73"/>
    </location>
</feature>
<feature type="domain" description="Xylanolytic transcriptional activator regulatory" evidence="8">
    <location>
        <begin position="217"/>
        <end position="285"/>
    </location>
</feature>
<keyword evidence="1" id="KW-0479">Metal-binding</keyword>
<keyword evidence="4" id="KW-0238">DNA-binding</keyword>
<dbReference type="Pfam" id="PF04082">
    <property type="entry name" value="Fungal_trans"/>
    <property type="match status" value="1"/>
</dbReference>
<evidence type="ECO:0000256" key="7">
    <source>
        <dbReference type="SAM" id="MobiDB-lite"/>
    </source>
</evidence>
<dbReference type="GO" id="GO:0006351">
    <property type="term" value="P:DNA-templated transcription"/>
    <property type="evidence" value="ECO:0007669"/>
    <property type="project" value="InterPro"/>
</dbReference>
<evidence type="ECO:0000256" key="4">
    <source>
        <dbReference type="ARBA" id="ARBA00023125"/>
    </source>
</evidence>
<gene>
    <name evidence="9" type="ORF">TRICI_003023</name>
</gene>
<dbReference type="OrthoDB" id="2428527at2759"/>
<dbReference type="PANTHER" id="PTHR31313:SF81">
    <property type="entry name" value="TY1 ENHANCER ACTIVATOR"/>
    <property type="match status" value="1"/>
</dbReference>
<dbReference type="Proteomes" id="UP000761534">
    <property type="component" value="Unassembled WGS sequence"/>
</dbReference>
<dbReference type="VEuPathDB" id="FungiDB:TRICI_003023"/>
<dbReference type="EMBL" id="SWFS01000209">
    <property type="protein sequence ID" value="KAA8914126.1"/>
    <property type="molecule type" value="Genomic_DNA"/>
</dbReference>
<evidence type="ECO:0000256" key="5">
    <source>
        <dbReference type="ARBA" id="ARBA00023163"/>
    </source>
</evidence>
<evidence type="ECO:0000259" key="8">
    <source>
        <dbReference type="SMART" id="SM00906"/>
    </source>
</evidence>
<keyword evidence="10" id="KW-1185">Reference proteome</keyword>
<name>A0A642VA86_9ASCO</name>
<feature type="compositionally biased region" description="Basic and acidic residues" evidence="7">
    <location>
        <begin position="62"/>
        <end position="72"/>
    </location>
</feature>
<keyword evidence="5" id="KW-0804">Transcription</keyword>
<dbReference type="CDD" id="cd12148">
    <property type="entry name" value="fungal_TF_MHR"/>
    <property type="match status" value="1"/>
</dbReference>